<comment type="caution">
    <text evidence="4">Lacks conserved residue(s) required for the propagation of feature annotation.</text>
</comment>
<dbReference type="Pfam" id="PF00648">
    <property type="entry name" value="Peptidase_C2"/>
    <property type="match status" value="1"/>
</dbReference>
<dbReference type="PANTHER" id="PTHR46143:SF1">
    <property type="entry name" value="CALPAIN-7"/>
    <property type="match status" value="1"/>
</dbReference>
<dbReference type="InterPro" id="IPR001300">
    <property type="entry name" value="Peptidase_C2_calpain_cat"/>
</dbReference>
<dbReference type="PANTHER" id="PTHR46143">
    <property type="entry name" value="CALPAIN-7"/>
    <property type="match status" value="1"/>
</dbReference>
<evidence type="ECO:0000313" key="9">
    <source>
        <dbReference type="EMBL" id="KAA6368100.1"/>
    </source>
</evidence>
<keyword evidence="2" id="KW-0378">Hydrolase</keyword>
<evidence type="ECO:0000256" key="1">
    <source>
        <dbReference type="ARBA" id="ARBA00022670"/>
    </source>
</evidence>
<feature type="transmembrane region" description="Helical" evidence="7">
    <location>
        <begin position="26"/>
        <end position="50"/>
    </location>
</feature>
<dbReference type="Proteomes" id="UP000324800">
    <property type="component" value="Unassembled WGS sequence"/>
</dbReference>
<evidence type="ECO:0000256" key="4">
    <source>
        <dbReference type="PROSITE-ProRule" id="PRU00239"/>
    </source>
</evidence>
<evidence type="ECO:0000256" key="6">
    <source>
        <dbReference type="SAM" id="MobiDB-lite"/>
    </source>
</evidence>
<evidence type="ECO:0000256" key="7">
    <source>
        <dbReference type="SAM" id="Phobius"/>
    </source>
</evidence>
<evidence type="ECO:0000256" key="5">
    <source>
        <dbReference type="SAM" id="Coils"/>
    </source>
</evidence>
<keyword evidence="7" id="KW-0472">Membrane</keyword>
<evidence type="ECO:0000256" key="2">
    <source>
        <dbReference type="ARBA" id="ARBA00022801"/>
    </source>
</evidence>
<keyword evidence="7" id="KW-0812">Transmembrane</keyword>
<accession>A0A5J4UD17</accession>
<evidence type="ECO:0000259" key="8">
    <source>
        <dbReference type="PROSITE" id="PS50203"/>
    </source>
</evidence>
<dbReference type="OrthoDB" id="167576at2759"/>
<dbReference type="AlphaFoldDB" id="A0A5J4UD17"/>
<feature type="compositionally biased region" description="Polar residues" evidence="6">
    <location>
        <begin position="126"/>
        <end position="135"/>
    </location>
</feature>
<dbReference type="InterPro" id="IPR038765">
    <property type="entry name" value="Papain-like_cys_pep_sf"/>
</dbReference>
<feature type="region of interest" description="Disordered" evidence="6">
    <location>
        <begin position="112"/>
        <end position="135"/>
    </location>
</feature>
<evidence type="ECO:0000313" key="10">
    <source>
        <dbReference type="Proteomes" id="UP000324800"/>
    </source>
</evidence>
<sequence length="555" mass="65255">MHCIANIIVQFTIVTNIPKEDRSFNYYLNGIIFSIIYGILLFISLIRFIIGVRKDGMINKLRKPLKKEEDETYDEPFYNYENKILTYIDKHPCYNEVEVDKHLIKQKQAQTIKKKKRENDEDDIQDNTVNLTDNNQFNEEGECYTEELYIEQQYRIQEQQEQEKEQEEQEQIQEQVQYNEEEEELLDVKGEDDDKELEMTTYRYDPVSVRDKKIKKQASIPALLVNSSPQSTDINIQIPNSNTQIQQQRDKKYVFGTLFQTIGYNRLSTNHQTEQYIPHPNYHRTPFFTHNKDPNTISNVIKDGRSTFRQVSEEIQDTTFELETFHVLDASSNFHGLTFPQFEFPHTLRVNKSRNPCFADQQLYKCQNIKKELNTQLLRPYDIQNGNQYKLAIFGNSDWKCIKQGSVQDSQFVSALIGMRFMEDKIQMPLIKDKLYPQDDTENALYNPNGQYHLRMFINGSWRVSEIDDLLPCLPQSAWQEQTDQPHTIAVAHIINSGELWVSLIEKAYLQAVSNGYDTKGVSGSEAIYSLSKWIPDQTWNLPLVFQSDREFQKL</sequence>
<feature type="non-terminal residue" evidence="9">
    <location>
        <position position="555"/>
    </location>
</feature>
<evidence type="ECO:0000256" key="3">
    <source>
        <dbReference type="ARBA" id="ARBA00022807"/>
    </source>
</evidence>
<organism evidence="9 10">
    <name type="scientific">Streblomastix strix</name>
    <dbReference type="NCBI Taxonomy" id="222440"/>
    <lineage>
        <taxon>Eukaryota</taxon>
        <taxon>Metamonada</taxon>
        <taxon>Preaxostyla</taxon>
        <taxon>Oxymonadida</taxon>
        <taxon>Streblomastigidae</taxon>
        <taxon>Streblomastix</taxon>
    </lineage>
</organism>
<dbReference type="GO" id="GO:0004198">
    <property type="term" value="F:calcium-dependent cysteine-type endopeptidase activity"/>
    <property type="evidence" value="ECO:0007669"/>
    <property type="project" value="InterPro"/>
</dbReference>
<dbReference type="PROSITE" id="PS50203">
    <property type="entry name" value="CALPAIN_CAT"/>
    <property type="match status" value="1"/>
</dbReference>
<comment type="caution">
    <text evidence="9">The sequence shown here is derived from an EMBL/GenBank/DDBJ whole genome shotgun (WGS) entry which is preliminary data.</text>
</comment>
<dbReference type="EMBL" id="SNRW01017685">
    <property type="protein sequence ID" value="KAA6368100.1"/>
    <property type="molecule type" value="Genomic_DNA"/>
</dbReference>
<dbReference type="InterPro" id="IPR051297">
    <property type="entry name" value="PalB/RIM13"/>
</dbReference>
<proteinExistence type="predicted"/>
<dbReference type="SUPFAM" id="SSF54001">
    <property type="entry name" value="Cysteine proteinases"/>
    <property type="match status" value="1"/>
</dbReference>
<keyword evidence="3" id="KW-0788">Thiol protease</keyword>
<reference evidence="9 10" key="1">
    <citation type="submission" date="2019-03" db="EMBL/GenBank/DDBJ databases">
        <title>Single cell metagenomics reveals metabolic interactions within the superorganism composed of flagellate Streblomastix strix and complex community of Bacteroidetes bacteria on its surface.</title>
        <authorList>
            <person name="Treitli S.C."/>
            <person name="Kolisko M."/>
            <person name="Husnik F."/>
            <person name="Keeling P."/>
            <person name="Hampl V."/>
        </authorList>
    </citation>
    <scope>NUCLEOTIDE SEQUENCE [LARGE SCALE GENOMIC DNA]</scope>
    <source>
        <strain evidence="9">ST1C</strain>
    </source>
</reference>
<name>A0A5J4UD17_9EUKA</name>
<feature type="domain" description="Calpain catalytic" evidence="8">
    <location>
        <begin position="338"/>
        <end position="532"/>
    </location>
</feature>
<gene>
    <name evidence="9" type="ORF">EZS28_036373</name>
</gene>
<keyword evidence="1" id="KW-0645">Protease</keyword>
<keyword evidence="7" id="KW-1133">Transmembrane helix</keyword>
<dbReference type="GO" id="GO:0006508">
    <property type="term" value="P:proteolysis"/>
    <property type="evidence" value="ECO:0007669"/>
    <property type="project" value="UniProtKB-KW"/>
</dbReference>
<feature type="coiled-coil region" evidence="5">
    <location>
        <begin position="149"/>
        <end position="184"/>
    </location>
</feature>
<protein>
    <recommendedName>
        <fullName evidence="8">Calpain catalytic domain-containing protein</fullName>
    </recommendedName>
</protein>
<keyword evidence="5" id="KW-0175">Coiled coil</keyword>